<organism evidence="1 2">
    <name type="scientific">Alosa alosa</name>
    <name type="common">allis shad</name>
    <dbReference type="NCBI Taxonomy" id="278164"/>
    <lineage>
        <taxon>Eukaryota</taxon>
        <taxon>Metazoa</taxon>
        <taxon>Chordata</taxon>
        <taxon>Craniata</taxon>
        <taxon>Vertebrata</taxon>
        <taxon>Euteleostomi</taxon>
        <taxon>Actinopterygii</taxon>
        <taxon>Neopterygii</taxon>
        <taxon>Teleostei</taxon>
        <taxon>Clupei</taxon>
        <taxon>Clupeiformes</taxon>
        <taxon>Clupeoidei</taxon>
        <taxon>Clupeidae</taxon>
        <taxon>Alosa</taxon>
    </lineage>
</organism>
<keyword evidence="2" id="KW-1185">Reference proteome</keyword>
<name>A0AAV6FTR2_9TELE</name>
<evidence type="ECO:0000313" key="2">
    <source>
        <dbReference type="Proteomes" id="UP000823561"/>
    </source>
</evidence>
<reference evidence="1" key="1">
    <citation type="submission" date="2020-10" db="EMBL/GenBank/DDBJ databases">
        <title>Chromosome-scale genome assembly of the Allis shad, Alosa alosa.</title>
        <authorList>
            <person name="Margot Z."/>
            <person name="Christophe K."/>
            <person name="Cabau C."/>
            <person name="Louis A."/>
            <person name="Berthelot C."/>
            <person name="Parey E."/>
            <person name="Roest Crollius H."/>
            <person name="Montfort J."/>
            <person name="Robinson-Rechavi M."/>
            <person name="Bucao C."/>
            <person name="Bouchez O."/>
            <person name="Gislard M."/>
            <person name="Lluch J."/>
            <person name="Milhes M."/>
            <person name="Lampietro C."/>
            <person name="Lopez Roques C."/>
            <person name="Donnadieu C."/>
            <person name="Braasch I."/>
            <person name="Desvignes T."/>
            <person name="Postlethwait J."/>
            <person name="Bobe J."/>
            <person name="Guiguen Y."/>
        </authorList>
    </citation>
    <scope>NUCLEOTIDE SEQUENCE</scope>
    <source>
        <strain evidence="1">M-15738</strain>
        <tissue evidence="1">Blood</tissue>
    </source>
</reference>
<protein>
    <submittedName>
        <fullName evidence="1">Uncharacterized protein</fullName>
    </submittedName>
</protein>
<gene>
    <name evidence="1" type="ORF">AALO_G00255120</name>
</gene>
<evidence type="ECO:0000313" key="1">
    <source>
        <dbReference type="EMBL" id="KAG5264517.1"/>
    </source>
</evidence>
<comment type="caution">
    <text evidence="1">The sequence shown here is derived from an EMBL/GenBank/DDBJ whole genome shotgun (WGS) entry which is preliminary data.</text>
</comment>
<dbReference type="AlphaFoldDB" id="A0AAV6FTR2"/>
<accession>A0AAV6FTR2</accession>
<sequence length="83" mass="8932">MARPRYGRDGAGARGLLLASLGCDWSTFCDIFIWVVPVCLIDIVCNAVEFGASLRDLCAEGSPGREKCITHAGIYRLGAWVNG</sequence>
<proteinExistence type="predicted"/>
<dbReference type="EMBL" id="JADWDJ010000020">
    <property type="protein sequence ID" value="KAG5264517.1"/>
    <property type="molecule type" value="Genomic_DNA"/>
</dbReference>
<dbReference type="Proteomes" id="UP000823561">
    <property type="component" value="Chromosome 20"/>
</dbReference>